<feature type="compositionally biased region" description="Basic and acidic residues" evidence="1">
    <location>
        <begin position="118"/>
        <end position="128"/>
    </location>
</feature>
<organism evidence="2 3">
    <name type="scientific">Myxozyma melibiosi</name>
    <dbReference type="NCBI Taxonomy" id="54550"/>
    <lineage>
        <taxon>Eukaryota</taxon>
        <taxon>Fungi</taxon>
        <taxon>Dikarya</taxon>
        <taxon>Ascomycota</taxon>
        <taxon>Saccharomycotina</taxon>
        <taxon>Lipomycetes</taxon>
        <taxon>Lipomycetales</taxon>
        <taxon>Lipomycetaceae</taxon>
        <taxon>Myxozyma</taxon>
    </lineage>
</organism>
<name>A0ABR1F9B3_9ASCO</name>
<proteinExistence type="predicted"/>
<reference evidence="2 3" key="1">
    <citation type="submission" date="2024-03" db="EMBL/GenBank/DDBJ databases">
        <title>Genome-scale model development and genomic sequencing of the oleaginous clade Lipomyces.</title>
        <authorList>
            <consortium name="Lawrence Berkeley National Laboratory"/>
            <person name="Czajka J.J."/>
            <person name="Han Y."/>
            <person name="Kim J."/>
            <person name="Mondo S.J."/>
            <person name="Hofstad B.A."/>
            <person name="Robles A."/>
            <person name="Haridas S."/>
            <person name="Riley R."/>
            <person name="LaButti K."/>
            <person name="Pangilinan J."/>
            <person name="Andreopoulos W."/>
            <person name="Lipzen A."/>
            <person name="Yan J."/>
            <person name="Wang M."/>
            <person name="Ng V."/>
            <person name="Grigoriev I.V."/>
            <person name="Spatafora J.W."/>
            <person name="Magnuson J.K."/>
            <person name="Baker S.E."/>
            <person name="Pomraning K.R."/>
        </authorList>
    </citation>
    <scope>NUCLEOTIDE SEQUENCE [LARGE SCALE GENOMIC DNA]</scope>
    <source>
        <strain evidence="2 3">Phaff 52-87</strain>
    </source>
</reference>
<sequence length="348" mass="36816">MSEPVQPLSSAGLPFDPAVEAQKLLDLRAKVYAGAYPQFAVTSSNSRSTPRLSSPAPAASAASAIPTAPASYSASSHSHHPAPPAPPAPSHPHHRPYSPPPSSYAPPPAAAAAAAPYRYEDDYRDGYRSAHYPSYPDDAHKRKAADWPDDPRKRAAPASSSSSSYPYAAHPPPPPPPPPSSIPPRSPQEPGRPYYDDYARPSPYYPPSAPAPYRTTHAPPPPPPPVPSSYDYRPRSPSGSIQMSTAVLPSNVVVDDGYTRDTQRGYELFIPSAAKKGRYLPQSPGSPTLSESGAGAGQAGSGSPRAEGSSSKYGQYAPPPPPPPPPHQSYPPARREEGRRWGGYPPPP</sequence>
<evidence type="ECO:0000313" key="3">
    <source>
        <dbReference type="Proteomes" id="UP001498771"/>
    </source>
</evidence>
<dbReference type="RefSeq" id="XP_064768716.1">
    <property type="nucleotide sequence ID" value="XM_064911059.1"/>
</dbReference>
<evidence type="ECO:0000313" key="2">
    <source>
        <dbReference type="EMBL" id="KAK7205683.1"/>
    </source>
</evidence>
<feature type="compositionally biased region" description="Low complexity" evidence="1">
    <location>
        <begin position="42"/>
        <end position="76"/>
    </location>
</feature>
<feature type="compositionally biased region" description="Pro residues" evidence="1">
    <location>
        <begin position="169"/>
        <end position="187"/>
    </location>
</feature>
<feature type="compositionally biased region" description="Pro residues" evidence="1">
    <location>
        <begin position="97"/>
        <end position="109"/>
    </location>
</feature>
<feature type="compositionally biased region" description="Polar residues" evidence="1">
    <location>
        <begin position="238"/>
        <end position="248"/>
    </location>
</feature>
<feature type="compositionally biased region" description="Pro residues" evidence="1">
    <location>
        <begin position="218"/>
        <end position="227"/>
    </location>
</feature>
<gene>
    <name evidence="2" type="ORF">BZA70DRAFT_266808</name>
</gene>
<evidence type="ECO:0000256" key="1">
    <source>
        <dbReference type="SAM" id="MobiDB-lite"/>
    </source>
</evidence>
<feature type="compositionally biased region" description="Pro residues" evidence="1">
    <location>
        <begin position="81"/>
        <end position="90"/>
    </location>
</feature>
<comment type="caution">
    <text evidence="2">The sequence shown here is derived from an EMBL/GenBank/DDBJ whole genome shotgun (WGS) entry which is preliminary data.</text>
</comment>
<feature type="compositionally biased region" description="Low complexity" evidence="1">
    <location>
        <begin position="156"/>
        <end position="168"/>
    </location>
</feature>
<dbReference type="GeneID" id="90036571"/>
<feature type="compositionally biased region" description="Pro residues" evidence="1">
    <location>
        <begin position="317"/>
        <end position="329"/>
    </location>
</feature>
<feature type="region of interest" description="Disordered" evidence="1">
    <location>
        <begin position="270"/>
        <end position="348"/>
    </location>
</feature>
<dbReference type="Proteomes" id="UP001498771">
    <property type="component" value="Unassembled WGS sequence"/>
</dbReference>
<accession>A0ABR1F9B3</accession>
<feature type="region of interest" description="Disordered" evidence="1">
    <location>
        <begin position="40"/>
        <end position="252"/>
    </location>
</feature>
<dbReference type="EMBL" id="JBBJBU010000004">
    <property type="protein sequence ID" value="KAK7205683.1"/>
    <property type="molecule type" value="Genomic_DNA"/>
</dbReference>
<feature type="compositionally biased region" description="Basic and acidic residues" evidence="1">
    <location>
        <begin position="137"/>
        <end position="153"/>
    </location>
</feature>
<feature type="compositionally biased region" description="Low complexity" evidence="1">
    <location>
        <begin position="228"/>
        <end position="237"/>
    </location>
</feature>
<protein>
    <submittedName>
        <fullName evidence="2">Uncharacterized protein</fullName>
    </submittedName>
</protein>
<keyword evidence="3" id="KW-1185">Reference proteome</keyword>